<sequence>MLEQGTPTAQGAERLAAVARYEILDAPRDGTFDRIARMAAAIFGTPIATVTIVDADRVWFAACEGLDGVTQVGTEPGLCASAVLTDDLYVVNDASVDARTLDHPLVRGELGLRFYAAAPIVTSDGYRLGTVNVIDQQPHDVTPEQAQLLEQLAGLVMEHLELRLSAIQAVRTERSLPGPEEHSQKRAQLAAQLREAADAGRSHEHPATCQLVGRDRRCGNPAEVKVADGWGDSAWGCIQHAENLLLEVSGVFLADEGLSGLADHLKR</sequence>
<protein>
    <recommendedName>
        <fullName evidence="2">GAF domain-containing protein</fullName>
    </recommendedName>
</protein>
<dbReference type="InterPro" id="IPR003018">
    <property type="entry name" value="GAF"/>
</dbReference>
<dbReference type="EMBL" id="BONU01000031">
    <property type="protein sequence ID" value="GIG75428.1"/>
    <property type="molecule type" value="Genomic_DNA"/>
</dbReference>
<dbReference type="Proteomes" id="UP000653674">
    <property type="component" value="Unassembled WGS sequence"/>
</dbReference>
<evidence type="ECO:0000256" key="1">
    <source>
        <dbReference type="SAM" id="MobiDB-lite"/>
    </source>
</evidence>
<dbReference type="InterPro" id="IPR029016">
    <property type="entry name" value="GAF-like_dom_sf"/>
</dbReference>
<accession>A0A8J3LLM1</accession>
<reference evidence="3" key="1">
    <citation type="submission" date="2021-01" db="EMBL/GenBank/DDBJ databases">
        <title>Whole genome shotgun sequence of Planosporangium flavigriseum NBRC 105377.</title>
        <authorList>
            <person name="Komaki H."/>
            <person name="Tamura T."/>
        </authorList>
    </citation>
    <scope>NUCLEOTIDE SEQUENCE</scope>
    <source>
        <strain evidence="3">NBRC 105377</strain>
    </source>
</reference>
<dbReference type="RefSeq" id="WP_239075626.1">
    <property type="nucleotide sequence ID" value="NZ_BAAAQJ010000027.1"/>
</dbReference>
<feature type="compositionally biased region" description="Basic and acidic residues" evidence="1">
    <location>
        <begin position="195"/>
        <end position="206"/>
    </location>
</feature>
<feature type="compositionally biased region" description="Basic and acidic residues" evidence="1">
    <location>
        <begin position="174"/>
        <end position="184"/>
    </location>
</feature>
<dbReference type="PANTHER" id="PTHR43102">
    <property type="entry name" value="SLR1143 PROTEIN"/>
    <property type="match status" value="1"/>
</dbReference>
<evidence type="ECO:0000313" key="4">
    <source>
        <dbReference type="Proteomes" id="UP000653674"/>
    </source>
</evidence>
<dbReference type="Gene3D" id="3.30.450.40">
    <property type="match status" value="1"/>
</dbReference>
<name>A0A8J3LLM1_9ACTN</name>
<evidence type="ECO:0000313" key="3">
    <source>
        <dbReference type="EMBL" id="GIG75428.1"/>
    </source>
</evidence>
<dbReference type="Pfam" id="PF01590">
    <property type="entry name" value="GAF"/>
    <property type="match status" value="1"/>
</dbReference>
<dbReference type="SMART" id="SM00065">
    <property type="entry name" value="GAF"/>
    <property type="match status" value="1"/>
</dbReference>
<dbReference type="AlphaFoldDB" id="A0A8J3LLM1"/>
<dbReference type="SUPFAM" id="SSF55781">
    <property type="entry name" value="GAF domain-like"/>
    <property type="match status" value="1"/>
</dbReference>
<feature type="domain" description="GAF" evidence="2">
    <location>
        <begin position="27"/>
        <end position="172"/>
    </location>
</feature>
<proteinExistence type="predicted"/>
<gene>
    <name evidence="3" type="ORF">Pfl04_38320</name>
</gene>
<evidence type="ECO:0000259" key="2">
    <source>
        <dbReference type="SMART" id="SM00065"/>
    </source>
</evidence>
<keyword evidence="4" id="KW-1185">Reference proteome</keyword>
<comment type="caution">
    <text evidence="3">The sequence shown here is derived from an EMBL/GenBank/DDBJ whole genome shotgun (WGS) entry which is preliminary data.</text>
</comment>
<feature type="region of interest" description="Disordered" evidence="1">
    <location>
        <begin position="174"/>
        <end position="207"/>
    </location>
</feature>
<organism evidence="3 4">
    <name type="scientific">Planosporangium flavigriseum</name>
    <dbReference type="NCBI Taxonomy" id="373681"/>
    <lineage>
        <taxon>Bacteria</taxon>
        <taxon>Bacillati</taxon>
        <taxon>Actinomycetota</taxon>
        <taxon>Actinomycetes</taxon>
        <taxon>Micromonosporales</taxon>
        <taxon>Micromonosporaceae</taxon>
        <taxon>Planosporangium</taxon>
    </lineage>
</organism>
<dbReference type="PANTHER" id="PTHR43102:SF2">
    <property type="entry name" value="GAF DOMAIN-CONTAINING PROTEIN"/>
    <property type="match status" value="1"/>
</dbReference>